<dbReference type="Proteomes" id="UP000663651">
    <property type="component" value="Chromosome"/>
</dbReference>
<dbReference type="PANTHER" id="PTHR11592:SF40">
    <property type="entry name" value="THIOREDOXIN_GLUTATHIONE PEROXIDASE BTUE"/>
    <property type="match status" value="1"/>
</dbReference>
<evidence type="ECO:0000256" key="4">
    <source>
        <dbReference type="RuleBase" id="RU000499"/>
    </source>
</evidence>
<dbReference type="PROSITE" id="PS00460">
    <property type="entry name" value="GLUTATHIONE_PEROXID_1"/>
    <property type="match status" value="1"/>
</dbReference>
<evidence type="ECO:0000313" key="5">
    <source>
        <dbReference type="EMBL" id="QSV45504.1"/>
    </source>
</evidence>
<dbReference type="CDD" id="cd00340">
    <property type="entry name" value="GSH_Peroxidase"/>
    <property type="match status" value="1"/>
</dbReference>
<gene>
    <name evidence="5" type="ORF">JZM60_15510</name>
</gene>
<evidence type="ECO:0000313" key="6">
    <source>
        <dbReference type="Proteomes" id="UP000663651"/>
    </source>
</evidence>
<protein>
    <recommendedName>
        <fullName evidence="4">Glutathione peroxidase</fullName>
    </recommendedName>
</protein>
<dbReference type="Gene3D" id="3.40.30.10">
    <property type="entry name" value="Glutaredoxin"/>
    <property type="match status" value="1"/>
</dbReference>
<dbReference type="InterPro" id="IPR000889">
    <property type="entry name" value="Glutathione_peroxidase"/>
</dbReference>
<dbReference type="PANTHER" id="PTHR11592">
    <property type="entry name" value="GLUTATHIONE PEROXIDASE"/>
    <property type="match status" value="1"/>
</dbReference>
<comment type="similarity">
    <text evidence="1 4">Belongs to the glutathione peroxidase family.</text>
</comment>
<dbReference type="PIRSF" id="PIRSF000303">
    <property type="entry name" value="Glutathion_perox"/>
    <property type="match status" value="1"/>
</dbReference>
<dbReference type="GO" id="GO:0004601">
    <property type="term" value="F:peroxidase activity"/>
    <property type="evidence" value="ECO:0007669"/>
    <property type="project" value="UniProtKB-KW"/>
</dbReference>
<organism evidence="5 6">
    <name type="scientific">Geobacter benzoatilyticus</name>
    <dbReference type="NCBI Taxonomy" id="2815309"/>
    <lineage>
        <taxon>Bacteria</taxon>
        <taxon>Pseudomonadati</taxon>
        <taxon>Thermodesulfobacteriota</taxon>
        <taxon>Desulfuromonadia</taxon>
        <taxon>Geobacterales</taxon>
        <taxon>Geobacteraceae</taxon>
        <taxon>Geobacter</taxon>
    </lineage>
</organism>
<accession>A0ABX7Q267</accession>
<dbReference type="SUPFAM" id="SSF52833">
    <property type="entry name" value="Thioredoxin-like"/>
    <property type="match status" value="1"/>
</dbReference>
<dbReference type="PRINTS" id="PR01011">
    <property type="entry name" value="GLUTPROXDASE"/>
</dbReference>
<keyword evidence="3 4" id="KW-0560">Oxidoreductase</keyword>
<dbReference type="PROSITE" id="PS51355">
    <property type="entry name" value="GLUTATHIONE_PEROXID_3"/>
    <property type="match status" value="1"/>
</dbReference>
<dbReference type="Pfam" id="PF00255">
    <property type="entry name" value="GSHPx"/>
    <property type="match status" value="1"/>
</dbReference>
<sequence length="182" mass="19794">MAIDLYNIPLTRIDGTQASLSEYAGKVLLLVNTASKCGLTPQYEGLEALYTKYKGDGFVVLGFPANNFAGQEPGDDAEIKSFCSTSYAVDFPMFSKISVAGDDKHPLYAALIQAQPKAQSSEAFRERLKGYGMTPNPEPEVLWNFEKFLIGRDGSVIARFAPDSEPLDEAIVRAVEAALSTQ</sequence>
<evidence type="ECO:0000256" key="2">
    <source>
        <dbReference type="ARBA" id="ARBA00022559"/>
    </source>
</evidence>
<proteinExistence type="inferred from homology"/>
<keyword evidence="2 4" id="KW-0575">Peroxidase</keyword>
<dbReference type="EMBL" id="CP071382">
    <property type="protein sequence ID" value="QSV45504.1"/>
    <property type="molecule type" value="Genomic_DNA"/>
</dbReference>
<dbReference type="InterPro" id="IPR036249">
    <property type="entry name" value="Thioredoxin-like_sf"/>
</dbReference>
<dbReference type="InterPro" id="IPR029759">
    <property type="entry name" value="GPX_AS"/>
</dbReference>
<keyword evidence="6" id="KW-1185">Reference proteome</keyword>
<dbReference type="RefSeq" id="WP_207163297.1">
    <property type="nucleotide sequence ID" value="NZ_CP071382.1"/>
</dbReference>
<evidence type="ECO:0000256" key="1">
    <source>
        <dbReference type="ARBA" id="ARBA00006926"/>
    </source>
</evidence>
<reference evidence="5 6" key="1">
    <citation type="submission" date="2021-03" db="EMBL/GenBank/DDBJ databases">
        <title>Geobacter metallireducens gen. nov. sp. nov., a microorganism capable of coupling the complete oxidation of organic compounds to the reduction of iron and other metals.</title>
        <authorList>
            <person name="Li Y."/>
        </authorList>
    </citation>
    <scope>NUCLEOTIDE SEQUENCE [LARGE SCALE GENOMIC DNA]</scope>
    <source>
        <strain evidence="5 6">Jerry-YX</strain>
    </source>
</reference>
<evidence type="ECO:0000256" key="3">
    <source>
        <dbReference type="ARBA" id="ARBA00023002"/>
    </source>
</evidence>
<name>A0ABX7Q267_9BACT</name>